<dbReference type="CDD" id="cd01672">
    <property type="entry name" value="TMPK"/>
    <property type="match status" value="1"/>
</dbReference>
<dbReference type="GO" id="GO:0005524">
    <property type="term" value="F:ATP binding"/>
    <property type="evidence" value="ECO:0007669"/>
    <property type="project" value="UniProtKB-UniRule"/>
</dbReference>
<dbReference type="AlphaFoldDB" id="A0A371PYS7"/>
<dbReference type="EMBL" id="QUAC01000209">
    <property type="protein sequence ID" value="REK87594.1"/>
    <property type="molecule type" value="Genomic_DNA"/>
</dbReference>
<evidence type="ECO:0000256" key="7">
    <source>
        <dbReference type="ARBA" id="ARBA00022777"/>
    </source>
</evidence>
<evidence type="ECO:0000313" key="15">
    <source>
        <dbReference type="EMBL" id="REK87594.1"/>
    </source>
</evidence>
<dbReference type="Gene3D" id="1.20.1250.20">
    <property type="entry name" value="MFS general substrate transporter like domains"/>
    <property type="match status" value="1"/>
</dbReference>
<dbReference type="PANTHER" id="PTHR10344">
    <property type="entry name" value="THYMIDYLATE KINASE"/>
    <property type="match status" value="1"/>
</dbReference>
<keyword evidence="13" id="KW-0812">Transmembrane</keyword>
<evidence type="ECO:0000256" key="8">
    <source>
        <dbReference type="ARBA" id="ARBA00022840"/>
    </source>
</evidence>
<dbReference type="HAMAP" id="MF_00165">
    <property type="entry name" value="Thymidylate_kinase"/>
    <property type="match status" value="1"/>
</dbReference>
<feature type="binding site" evidence="11">
    <location>
        <begin position="538"/>
        <end position="545"/>
    </location>
    <ligand>
        <name>ATP</name>
        <dbReference type="ChEBI" id="CHEBI:30616"/>
    </ligand>
</feature>
<keyword evidence="4 11" id="KW-0808">Transferase</keyword>
<feature type="region of interest" description="Disordered" evidence="12">
    <location>
        <begin position="270"/>
        <end position="306"/>
    </location>
</feature>
<feature type="transmembrane region" description="Helical" evidence="13">
    <location>
        <begin position="444"/>
        <end position="463"/>
    </location>
</feature>
<feature type="transmembrane region" description="Helical" evidence="13">
    <location>
        <begin position="240"/>
        <end position="261"/>
    </location>
</feature>
<dbReference type="InterPro" id="IPR027417">
    <property type="entry name" value="P-loop_NTPase"/>
</dbReference>
<keyword evidence="13" id="KW-1133">Transmembrane helix</keyword>
<organism evidence="15 16">
    <name type="scientific">Streptomyces inhibens</name>
    <dbReference type="NCBI Taxonomy" id="2293571"/>
    <lineage>
        <taxon>Bacteria</taxon>
        <taxon>Bacillati</taxon>
        <taxon>Actinomycetota</taxon>
        <taxon>Actinomycetes</taxon>
        <taxon>Kitasatosporales</taxon>
        <taxon>Streptomycetaceae</taxon>
        <taxon>Streptomyces</taxon>
    </lineage>
</organism>
<comment type="caution">
    <text evidence="15">The sequence shown here is derived from an EMBL/GenBank/DDBJ whole genome shotgun (WGS) entry which is preliminary data.</text>
</comment>
<evidence type="ECO:0000256" key="13">
    <source>
        <dbReference type="SAM" id="Phobius"/>
    </source>
</evidence>
<dbReference type="InterPro" id="IPR018095">
    <property type="entry name" value="Thymidylate_kin_CS"/>
</dbReference>
<dbReference type="SUPFAM" id="SSF103473">
    <property type="entry name" value="MFS general substrate transporter"/>
    <property type="match status" value="1"/>
</dbReference>
<feature type="transmembrane region" description="Helical" evidence="13">
    <location>
        <begin position="346"/>
        <end position="367"/>
    </location>
</feature>
<dbReference type="InterPro" id="IPR036259">
    <property type="entry name" value="MFS_trans_sf"/>
</dbReference>
<protein>
    <recommendedName>
        <fullName evidence="3 11">Thymidylate kinase</fullName>
        <ecNumber evidence="2 11">2.7.4.9</ecNumber>
    </recommendedName>
    <alternativeName>
        <fullName evidence="11">dTMP kinase</fullName>
    </alternativeName>
</protein>
<dbReference type="GO" id="GO:0005829">
    <property type="term" value="C:cytosol"/>
    <property type="evidence" value="ECO:0007669"/>
    <property type="project" value="TreeGrafter"/>
</dbReference>
<sequence>MTRAEQPTVVTPTSGALAADSRERAVRALLRFPPMKRLWSAQFVGGIGDALSMLVLVLLALQAALYVPLGGEAVFGGGYRGAALAVTAVFAARMLAMLLFGAVLLGPLSALTAPSGPLDRRWTMIGADVLRLALLVVAPLWIDWTPTDALAWLLVTVFVTGVGERFWTVARESAAPGLLPTPPPEGAAVRPLPDNMDALRRLSLRTTFVSLPIAAAALVVVTLISKLLGTGIDWFHLHQVALGSYVAAGLFAASVSILYFIELPGVQTPRPRSPLEGLRRPKSAGARTGAPGQGEKAENGTSRPAADKGRTGAIPLLVLACAAVAAAIAAAVSLAVLHAFDLSGGPAAFALLVLALTGGTAVGIRGAQRVLPALSRRRLLALAVAATGVALLAMGLVPDSTTVLLLALLAGIGAGISANTGHVLLEQESEESRTARTTEHLHAVVRLAVALAAIVAPLLAAVIGPHHLGNDTFDFAYGGAAYTLMLVGALLLPVAALVLGKVDDRQGVPLRRDLREALRGGDPDQAPAPTGFFIALEGGDGAGKSTQVEALAEWIRGKGHEVVVTREPGATAIGKRLRSIILDVSTSGLSDRAEALMFAADRAEHVNSVVRPALERGAIVITDRYIDSSVAYQGAGRNLAPTEIARINRWATDGLVPHLTVLLDVSPETARERFTEAPDRLESEPAEFHQRVRTGFLTLAAADPARYLVVDAGQEPEDVTTVVRHRLDQVLPLSEAEVKAQAEARKAAEEEARRKAEEEAARKAEEARLERERQEQLAKLRAEEEERKRQEAEQAKALEAARQAAEARQRAEEARQAAEVERLRREAEERTRQAEQERLRKQHEEEARLRQEAEERRLEKQRKAEEALLRAEQARVAAAEAAAAAEARAAAEAAVAAEAPTAETAVADLRKRLGEGDGGSEARTERRDDVSRAADETAVLPPVRDARDTRGRGSDVEETTVLPPVRDARDTRGRGSDVEETTVLPPVRDARDTSGRGSDVEETTVLPPVRDGGVRSDDVRGDDPADRVPPWMFRKEAPSGATHANGANGMTGTASGQPSAPAADSGIERTRELPQIDPATCRPAETPQRSRPRPEWAEETPLDDLPTLADELLGPRDDEDADGGAGDDGRRDGRGRRR</sequence>
<keyword evidence="13" id="KW-0472">Membrane</keyword>
<feature type="transmembrane region" description="Helical" evidence="13">
    <location>
        <begin position="316"/>
        <end position="340"/>
    </location>
</feature>
<keyword evidence="6 11" id="KW-0547">Nucleotide-binding</keyword>
<dbReference type="PROSITE" id="PS01331">
    <property type="entry name" value="THYMIDYLATE_KINASE"/>
    <property type="match status" value="1"/>
</dbReference>
<evidence type="ECO:0000256" key="6">
    <source>
        <dbReference type="ARBA" id="ARBA00022741"/>
    </source>
</evidence>
<feature type="transmembrane region" description="Helical" evidence="13">
    <location>
        <begin position="475"/>
        <end position="499"/>
    </location>
</feature>
<comment type="similarity">
    <text evidence="1 11">Belongs to the thymidylate kinase family.</text>
</comment>
<feature type="transmembrane region" description="Helical" evidence="13">
    <location>
        <begin position="208"/>
        <end position="228"/>
    </location>
</feature>
<evidence type="ECO:0000256" key="5">
    <source>
        <dbReference type="ARBA" id="ARBA00022727"/>
    </source>
</evidence>
<feature type="compositionally biased region" description="Basic and acidic residues" evidence="12">
    <location>
        <begin position="782"/>
        <end position="796"/>
    </location>
</feature>
<evidence type="ECO:0000256" key="10">
    <source>
        <dbReference type="ARBA" id="ARBA00057735"/>
    </source>
</evidence>
<dbReference type="PANTHER" id="PTHR10344:SF4">
    <property type="entry name" value="UMP-CMP KINASE 2, MITOCHONDRIAL"/>
    <property type="match status" value="1"/>
</dbReference>
<evidence type="ECO:0000256" key="12">
    <source>
        <dbReference type="SAM" id="MobiDB-lite"/>
    </source>
</evidence>
<evidence type="ECO:0000256" key="9">
    <source>
        <dbReference type="ARBA" id="ARBA00048743"/>
    </source>
</evidence>
<evidence type="ECO:0000256" key="4">
    <source>
        <dbReference type="ARBA" id="ARBA00022679"/>
    </source>
</evidence>
<dbReference type="RefSeq" id="WP_128509695.1">
    <property type="nucleotide sequence ID" value="NZ_QUAC01000209.1"/>
</dbReference>
<dbReference type="GO" id="GO:0006233">
    <property type="term" value="P:dTDP biosynthetic process"/>
    <property type="evidence" value="ECO:0007669"/>
    <property type="project" value="InterPro"/>
</dbReference>
<evidence type="ECO:0000256" key="2">
    <source>
        <dbReference type="ARBA" id="ARBA00012980"/>
    </source>
</evidence>
<evidence type="ECO:0000313" key="16">
    <source>
        <dbReference type="Proteomes" id="UP000262477"/>
    </source>
</evidence>
<feature type="compositionally biased region" description="Basic and acidic residues" evidence="12">
    <location>
        <begin position="966"/>
        <end position="977"/>
    </location>
</feature>
<evidence type="ECO:0000256" key="1">
    <source>
        <dbReference type="ARBA" id="ARBA00009776"/>
    </source>
</evidence>
<dbReference type="SUPFAM" id="SSF52540">
    <property type="entry name" value="P-loop containing nucleoside triphosphate hydrolases"/>
    <property type="match status" value="1"/>
</dbReference>
<dbReference type="GO" id="GO:0006227">
    <property type="term" value="P:dUDP biosynthetic process"/>
    <property type="evidence" value="ECO:0007669"/>
    <property type="project" value="TreeGrafter"/>
</dbReference>
<feature type="compositionally biased region" description="Basic and acidic residues" evidence="12">
    <location>
        <begin position="908"/>
        <end position="935"/>
    </location>
</feature>
<dbReference type="EC" id="2.7.4.9" evidence="2 11"/>
<accession>A0A371PYS7</accession>
<feature type="region of interest" description="Disordered" evidence="12">
    <location>
        <begin position="782"/>
        <end position="863"/>
    </location>
</feature>
<dbReference type="GO" id="GO:0004798">
    <property type="term" value="F:dTMP kinase activity"/>
    <property type="evidence" value="ECO:0007669"/>
    <property type="project" value="UniProtKB-UniRule"/>
</dbReference>
<dbReference type="Proteomes" id="UP000262477">
    <property type="component" value="Unassembled WGS sequence"/>
</dbReference>
<dbReference type="InterPro" id="IPR039430">
    <property type="entry name" value="Thymidylate_kin-like_dom"/>
</dbReference>
<evidence type="ECO:0000256" key="11">
    <source>
        <dbReference type="HAMAP-Rule" id="MF_00165"/>
    </source>
</evidence>
<feature type="compositionally biased region" description="Basic and acidic residues" evidence="12">
    <location>
        <begin position="944"/>
        <end position="955"/>
    </location>
</feature>
<keyword evidence="5 11" id="KW-0545">Nucleotide biosynthesis</keyword>
<feature type="region of interest" description="Disordered" evidence="12">
    <location>
        <begin position="882"/>
        <end position="1138"/>
    </location>
</feature>
<feature type="compositionally biased region" description="Polar residues" evidence="12">
    <location>
        <begin position="1048"/>
        <end position="1058"/>
    </location>
</feature>
<gene>
    <name evidence="11" type="primary">tmk</name>
    <name evidence="15" type="ORF">DY245_26350</name>
</gene>
<keyword evidence="16" id="KW-1185">Reference proteome</keyword>
<keyword evidence="8 11" id="KW-0067">ATP-binding</keyword>
<reference evidence="15 16" key="1">
    <citation type="submission" date="2018-08" db="EMBL/GenBank/DDBJ databases">
        <title>Streptomyces NEAU-D10 sp. nov., a novel Actinomycete isolated from soil.</title>
        <authorList>
            <person name="Jin L."/>
        </authorList>
    </citation>
    <scope>NUCLEOTIDE SEQUENCE [LARGE SCALE GENOMIC DNA]</scope>
    <source>
        <strain evidence="15 16">NEAU-D10</strain>
    </source>
</reference>
<feature type="transmembrane region" description="Helical" evidence="13">
    <location>
        <begin position="379"/>
        <end position="397"/>
    </location>
</feature>
<comment type="function">
    <text evidence="10 11">Phosphorylation of dTMP to form dTDP in both de novo and salvage pathways of dTTP synthesis.</text>
</comment>
<keyword evidence="7 11" id="KW-0418">Kinase</keyword>
<feature type="domain" description="Thymidylate kinase-like" evidence="14">
    <location>
        <begin position="536"/>
        <end position="720"/>
    </location>
</feature>
<dbReference type="GO" id="GO:0006235">
    <property type="term" value="P:dTTP biosynthetic process"/>
    <property type="evidence" value="ECO:0007669"/>
    <property type="project" value="UniProtKB-UniRule"/>
</dbReference>
<feature type="compositionally biased region" description="Basic and acidic residues" evidence="12">
    <location>
        <begin position="1012"/>
        <end position="1026"/>
    </location>
</feature>
<evidence type="ECO:0000259" key="14">
    <source>
        <dbReference type="Pfam" id="PF02223"/>
    </source>
</evidence>
<name>A0A371PYS7_STRIH</name>
<comment type="catalytic activity">
    <reaction evidence="9 11">
        <text>dTMP + ATP = dTDP + ADP</text>
        <dbReference type="Rhea" id="RHEA:13517"/>
        <dbReference type="ChEBI" id="CHEBI:30616"/>
        <dbReference type="ChEBI" id="CHEBI:58369"/>
        <dbReference type="ChEBI" id="CHEBI:63528"/>
        <dbReference type="ChEBI" id="CHEBI:456216"/>
        <dbReference type="EC" id="2.7.4.9"/>
    </reaction>
</comment>
<feature type="compositionally biased region" description="Low complexity" evidence="12">
    <location>
        <begin position="882"/>
        <end position="907"/>
    </location>
</feature>
<feature type="transmembrane region" description="Helical" evidence="13">
    <location>
        <begin position="81"/>
        <end position="110"/>
    </location>
</feature>
<dbReference type="Pfam" id="PF02223">
    <property type="entry name" value="Thymidylate_kin"/>
    <property type="match status" value="1"/>
</dbReference>
<dbReference type="FunFam" id="3.40.50.300:FF:000225">
    <property type="entry name" value="Thymidylate kinase"/>
    <property type="match status" value="1"/>
</dbReference>
<dbReference type="NCBIfam" id="TIGR00041">
    <property type="entry name" value="DTMP_kinase"/>
    <property type="match status" value="1"/>
</dbReference>
<feature type="compositionally biased region" description="Basic and acidic residues" evidence="12">
    <location>
        <begin position="805"/>
        <end position="863"/>
    </location>
</feature>
<feature type="transmembrane region" description="Helical" evidence="13">
    <location>
        <begin position="38"/>
        <end position="61"/>
    </location>
</feature>
<dbReference type="OrthoDB" id="9774907at2"/>
<dbReference type="Gene3D" id="3.40.50.300">
    <property type="entry name" value="P-loop containing nucleotide triphosphate hydrolases"/>
    <property type="match status" value="1"/>
</dbReference>
<proteinExistence type="inferred from homology"/>
<evidence type="ECO:0000256" key="3">
    <source>
        <dbReference type="ARBA" id="ARBA00017144"/>
    </source>
</evidence>
<dbReference type="InterPro" id="IPR018094">
    <property type="entry name" value="Thymidylate_kinase"/>
</dbReference>
<feature type="transmembrane region" description="Helical" evidence="13">
    <location>
        <begin position="403"/>
        <end position="424"/>
    </location>
</feature>